<feature type="transmembrane region" description="Helical" evidence="1">
    <location>
        <begin position="69"/>
        <end position="88"/>
    </location>
</feature>
<organism evidence="2 3">
    <name type="scientific">Microcystis aeruginosa Ma_SC_T_19800800_S464</name>
    <dbReference type="NCBI Taxonomy" id="2486257"/>
    <lineage>
        <taxon>Bacteria</taxon>
        <taxon>Bacillati</taxon>
        <taxon>Cyanobacteriota</taxon>
        <taxon>Cyanophyceae</taxon>
        <taxon>Oscillatoriophycideae</taxon>
        <taxon>Chroococcales</taxon>
        <taxon>Microcystaceae</taxon>
        <taxon>Microcystis</taxon>
    </lineage>
</organism>
<keyword evidence="1" id="KW-0472">Membrane</keyword>
<comment type="caution">
    <text evidence="2">The sequence shown here is derived from an EMBL/GenBank/DDBJ whole genome shotgun (WGS) entry which is preliminary data.</text>
</comment>
<name>A0A552E4T3_MICAE</name>
<reference evidence="2 3" key="1">
    <citation type="submission" date="2019-01" db="EMBL/GenBank/DDBJ databases">
        <title>Coherence of Microcystis species and biogeography revealed through population genomics.</title>
        <authorList>
            <person name="Perez-Carrascal O.M."/>
            <person name="Terrat Y."/>
            <person name="Giani A."/>
            <person name="Fortin N."/>
            <person name="Tromas N."/>
            <person name="Shapiro B.J."/>
        </authorList>
    </citation>
    <scope>NUCLEOTIDE SEQUENCE [LARGE SCALE GENOMIC DNA]</scope>
    <source>
        <strain evidence="2">Ma_SC_T_19800800_S464</strain>
    </source>
</reference>
<feature type="transmembrane region" description="Helical" evidence="1">
    <location>
        <begin position="134"/>
        <end position="159"/>
    </location>
</feature>
<gene>
    <name evidence="2" type="ORF">EWV81_02435</name>
</gene>
<sequence length="179" mass="20523">MSNSLSSQESCTRKQVNEAQSINQLVEKKTDYNNSSQVSNINGNFPELDRIELMSEMERLTKLEKIRKIASYLSLVLIILIPFVHPLLNPFPNQENQLENRVKLENRTVDPSPTKVIDQPDELNSFLSNNHNFIYHYLIVLLTISLSLMGSTYLIEFLVKLEINKISSKLKNTESIVKG</sequence>
<proteinExistence type="predicted"/>
<keyword evidence="1" id="KW-0812">Transmembrane</keyword>
<evidence type="ECO:0000313" key="2">
    <source>
        <dbReference type="EMBL" id="TRU29517.1"/>
    </source>
</evidence>
<evidence type="ECO:0000256" key="1">
    <source>
        <dbReference type="SAM" id="Phobius"/>
    </source>
</evidence>
<protein>
    <submittedName>
        <fullName evidence="2">Uncharacterized protein</fullName>
    </submittedName>
</protein>
<evidence type="ECO:0000313" key="3">
    <source>
        <dbReference type="Proteomes" id="UP000319313"/>
    </source>
</evidence>
<dbReference type="AlphaFoldDB" id="A0A552E4T3"/>
<dbReference type="Proteomes" id="UP000319313">
    <property type="component" value="Unassembled WGS sequence"/>
</dbReference>
<dbReference type="EMBL" id="SFBL01000019">
    <property type="protein sequence ID" value="TRU29517.1"/>
    <property type="molecule type" value="Genomic_DNA"/>
</dbReference>
<keyword evidence="1" id="KW-1133">Transmembrane helix</keyword>
<accession>A0A552E4T3</accession>